<dbReference type="EMBL" id="JBBNAF010000013">
    <property type="protein sequence ID" value="KAK9087479.1"/>
    <property type="molecule type" value="Genomic_DNA"/>
</dbReference>
<protein>
    <submittedName>
        <fullName evidence="2">Uncharacterized protein</fullName>
    </submittedName>
</protein>
<comment type="caution">
    <text evidence="2">The sequence shown here is derived from an EMBL/GenBank/DDBJ whole genome shotgun (WGS) entry which is preliminary data.</text>
</comment>
<name>A0AAP0HHN9_9MAGN</name>
<sequence length="61" mass="6717">MIKVKRSAQLNPGPKNTQNEVFTCSEQLPEDLSQGMHCTVLTDRPSESGRTHVSHNILAAL</sequence>
<dbReference type="Proteomes" id="UP001420932">
    <property type="component" value="Unassembled WGS sequence"/>
</dbReference>
<organism evidence="2 3">
    <name type="scientific">Stephania yunnanensis</name>
    <dbReference type="NCBI Taxonomy" id="152371"/>
    <lineage>
        <taxon>Eukaryota</taxon>
        <taxon>Viridiplantae</taxon>
        <taxon>Streptophyta</taxon>
        <taxon>Embryophyta</taxon>
        <taxon>Tracheophyta</taxon>
        <taxon>Spermatophyta</taxon>
        <taxon>Magnoliopsida</taxon>
        <taxon>Ranunculales</taxon>
        <taxon>Menispermaceae</taxon>
        <taxon>Menispermoideae</taxon>
        <taxon>Cissampelideae</taxon>
        <taxon>Stephania</taxon>
    </lineage>
</organism>
<gene>
    <name evidence="2" type="ORF">Syun_029873</name>
</gene>
<feature type="region of interest" description="Disordered" evidence="1">
    <location>
        <begin position="42"/>
        <end position="61"/>
    </location>
</feature>
<reference evidence="2 3" key="1">
    <citation type="submission" date="2024-01" db="EMBL/GenBank/DDBJ databases">
        <title>Genome assemblies of Stephania.</title>
        <authorList>
            <person name="Yang L."/>
        </authorList>
    </citation>
    <scope>NUCLEOTIDE SEQUENCE [LARGE SCALE GENOMIC DNA]</scope>
    <source>
        <strain evidence="2">YNDBR</strain>
        <tissue evidence="2">Leaf</tissue>
    </source>
</reference>
<evidence type="ECO:0000313" key="3">
    <source>
        <dbReference type="Proteomes" id="UP001420932"/>
    </source>
</evidence>
<accession>A0AAP0HHN9</accession>
<proteinExistence type="predicted"/>
<keyword evidence="3" id="KW-1185">Reference proteome</keyword>
<evidence type="ECO:0000256" key="1">
    <source>
        <dbReference type="SAM" id="MobiDB-lite"/>
    </source>
</evidence>
<evidence type="ECO:0000313" key="2">
    <source>
        <dbReference type="EMBL" id="KAK9087479.1"/>
    </source>
</evidence>
<dbReference type="AlphaFoldDB" id="A0AAP0HHN9"/>